<comment type="caution">
    <text evidence="2">The sequence shown here is derived from an EMBL/GenBank/DDBJ whole genome shotgun (WGS) entry which is preliminary data.</text>
</comment>
<accession>A0ABQ7H2Q3</accession>
<name>A0ABQ7H2Q3_DUNSA</name>
<dbReference type="Proteomes" id="UP000815325">
    <property type="component" value="Unassembled WGS sequence"/>
</dbReference>
<feature type="compositionally biased region" description="Basic and acidic residues" evidence="1">
    <location>
        <begin position="61"/>
        <end position="73"/>
    </location>
</feature>
<evidence type="ECO:0000313" key="2">
    <source>
        <dbReference type="EMBL" id="KAF5841141.1"/>
    </source>
</evidence>
<evidence type="ECO:0000313" key="3">
    <source>
        <dbReference type="Proteomes" id="UP000815325"/>
    </source>
</evidence>
<organism evidence="2 3">
    <name type="scientific">Dunaliella salina</name>
    <name type="common">Green alga</name>
    <name type="synonym">Protococcus salinus</name>
    <dbReference type="NCBI Taxonomy" id="3046"/>
    <lineage>
        <taxon>Eukaryota</taxon>
        <taxon>Viridiplantae</taxon>
        <taxon>Chlorophyta</taxon>
        <taxon>core chlorophytes</taxon>
        <taxon>Chlorophyceae</taxon>
        <taxon>CS clade</taxon>
        <taxon>Chlamydomonadales</taxon>
        <taxon>Dunaliellaceae</taxon>
        <taxon>Dunaliella</taxon>
    </lineage>
</organism>
<keyword evidence="3" id="KW-1185">Reference proteome</keyword>
<proteinExistence type="predicted"/>
<evidence type="ECO:0000256" key="1">
    <source>
        <dbReference type="SAM" id="MobiDB-lite"/>
    </source>
</evidence>
<reference evidence="2" key="1">
    <citation type="submission" date="2017-08" db="EMBL/GenBank/DDBJ databases">
        <authorList>
            <person name="Polle J.E."/>
            <person name="Barry K."/>
            <person name="Cushman J."/>
            <person name="Schmutz J."/>
            <person name="Tran D."/>
            <person name="Hathwaick L.T."/>
            <person name="Yim W.C."/>
            <person name="Jenkins J."/>
            <person name="Mckie-Krisberg Z.M."/>
            <person name="Prochnik S."/>
            <person name="Lindquist E."/>
            <person name="Dockter R.B."/>
            <person name="Adam C."/>
            <person name="Molina H."/>
            <person name="Bunkerborg J."/>
            <person name="Jin E."/>
            <person name="Buchheim M."/>
            <person name="Magnuson J."/>
        </authorList>
    </citation>
    <scope>NUCLEOTIDE SEQUENCE</scope>
    <source>
        <strain evidence="2">CCAP 19/18</strain>
    </source>
</reference>
<feature type="region of interest" description="Disordered" evidence="1">
    <location>
        <begin position="40"/>
        <end position="73"/>
    </location>
</feature>
<dbReference type="EMBL" id="MU069493">
    <property type="protein sequence ID" value="KAF5841141.1"/>
    <property type="molecule type" value="Genomic_DNA"/>
</dbReference>
<feature type="compositionally biased region" description="Basic and acidic residues" evidence="1">
    <location>
        <begin position="40"/>
        <end position="53"/>
    </location>
</feature>
<evidence type="ECO:0008006" key="4">
    <source>
        <dbReference type="Google" id="ProtNLM"/>
    </source>
</evidence>
<gene>
    <name evidence="2" type="ORF">DUNSADRAFT_14144</name>
</gene>
<sequence>MHILIPACAVEIQIYTPMRDIEFGDQHGLALQSSAYLRRGVDGKDKAEAPGEKKKMKRKRGAGEHAGRVADRS</sequence>
<protein>
    <recommendedName>
        <fullName evidence="4">Encoded protein</fullName>
    </recommendedName>
</protein>